<evidence type="ECO:0008006" key="4">
    <source>
        <dbReference type="Google" id="ProtNLM"/>
    </source>
</evidence>
<evidence type="ECO:0000313" key="2">
    <source>
        <dbReference type="EMBL" id="ABG60965.1"/>
    </source>
</evidence>
<name>A0A6N4SX12_CYTH3</name>
<keyword evidence="1" id="KW-0732">Signal</keyword>
<dbReference type="AlphaFoldDB" id="A0A6N4SX12"/>
<dbReference type="InterPro" id="IPR023614">
    <property type="entry name" value="Porin_dom_sf"/>
</dbReference>
<evidence type="ECO:0000313" key="3">
    <source>
        <dbReference type="Proteomes" id="UP000001822"/>
    </source>
</evidence>
<keyword evidence="3" id="KW-1185">Reference proteome</keyword>
<gene>
    <name evidence="2" type="ordered locus">CHU_3732</name>
</gene>
<dbReference type="KEGG" id="chu:CHU_3732"/>
<reference evidence="2 3" key="1">
    <citation type="journal article" date="2007" name="Appl. Environ. Microbiol.">
        <title>Genome sequence of the cellulolytic gliding bacterium Cytophaga hutchinsonii.</title>
        <authorList>
            <person name="Xie G."/>
            <person name="Bruce D.C."/>
            <person name="Challacombe J.F."/>
            <person name="Chertkov O."/>
            <person name="Detter J.C."/>
            <person name="Gilna P."/>
            <person name="Han C.S."/>
            <person name="Lucas S."/>
            <person name="Misra M."/>
            <person name="Myers G.L."/>
            <person name="Richardson P."/>
            <person name="Tapia R."/>
            <person name="Thayer N."/>
            <person name="Thompson L.S."/>
            <person name="Brettin T.S."/>
            <person name="Henrissat B."/>
            <person name="Wilson D.B."/>
            <person name="McBride M.J."/>
        </authorList>
    </citation>
    <scope>NUCLEOTIDE SEQUENCE [LARGE SCALE GENOMIC DNA]</scope>
    <source>
        <strain evidence="3">ATCC 33406 / DSM 1761 / CIP 103989 / NBRC 15051 / NCIMB 9469 / D465</strain>
    </source>
</reference>
<dbReference type="InterPro" id="IPR011486">
    <property type="entry name" value="BBP2"/>
</dbReference>
<dbReference type="Proteomes" id="UP000001822">
    <property type="component" value="Chromosome"/>
</dbReference>
<protein>
    <recommendedName>
        <fullName evidence="4">Outer membrane protein</fullName>
    </recommendedName>
</protein>
<proteinExistence type="predicted"/>
<feature type="chain" id="PRO_5027049132" description="Outer membrane protein" evidence="1">
    <location>
        <begin position="22"/>
        <end position="404"/>
    </location>
</feature>
<dbReference type="EMBL" id="CP000383">
    <property type="protein sequence ID" value="ABG60965.1"/>
    <property type="molecule type" value="Genomic_DNA"/>
</dbReference>
<dbReference type="OrthoDB" id="1114561at2"/>
<dbReference type="Pfam" id="PF07642">
    <property type="entry name" value="BBP2"/>
    <property type="match status" value="1"/>
</dbReference>
<sequence>MKKFALVTLASFMLSAFTSQAQDSTKTGKLTISGYVDMYYQYNFNNPTREVGLFQSTTADGDGVENLGRIFDVKNNTFSLGLAQTKFAYTTDRSEVVVDLTYGPNSLLGNFGNVIGGNDLMIKQAYMSYMFTDKLNVTVGQFGTHIGYELIDAPLNYNYSLSYLFGNGPFYHTGAKASYAFSESFGIMAGVVNGWDAMYDFNGTKSAIAQIYVAPTDGFNIYVNYIGGDERNGLSFPTLAATATSAKTVSHLFDLTTTYQLSDAFKLGLNAAYGFGSNLKIDATQDDGYAKGSWGGAALYADYRFSEFFGLGLRAEHFIDKDGLRYISSTFGQGCTVSEFTLTGDMKFMDGHFNLKPEFRIDVANVNDDMGGTYKGYVSNPGNPDKAKATNIQPTLGMAAIYAF</sequence>
<organism evidence="2 3">
    <name type="scientific">Cytophaga hutchinsonii (strain ATCC 33406 / DSM 1761 / CIP 103989 / NBRC 15051 / NCIMB 9469 / D465)</name>
    <dbReference type="NCBI Taxonomy" id="269798"/>
    <lineage>
        <taxon>Bacteria</taxon>
        <taxon>Pseudomonadati</taxon>
        <taxon>Bacteroidota</taxon>
        <taxon>Cytophagia</taxon>
        <taxon>Cytophagales</taxon>
        <taxon>Cytophagaceae</taxon>
        <taxon>Cytophaga</taxon>
    </lineage>
</organism>
<dbReference type="Gene3D" id="2.40.160.10">
    <property type="entry name" value="Porin"/>
    <property type="match status" value="1"/>
</dbReference>
<feature type="signal peptide" evidence="1">
    <location>
        <begin position="1"/>
        <end position="21"/>
    </location>
</feature>
<dbReference type="RefSeq" id="WP_011587070.1">
    <property type="nucleotide sequence ID" value="NC_008255.1"/>
</dbReference>
<accession>A0A6N4SX12</accession>
<evidence type="ECO:0000256" key="1">
    <source>
        <dbReference type="SAM" id="SignalP"/>
    </source>
</evidence>